<proteinExistence type="predicted"/>
<dbReference type="OrthoDB" id="21204at2759"/>
<keyword evidence="2" id="KW-1185">Reference proteome</keyword>
<dbReference type="Proteomes" id="UP000698800">
    <property type="component" value="Unassembled WGS sequence"/>
</dbReference>
<evidence type="ECO:0000313" key="1">
    <source>
        <dbReference type="EMBL" id="KAH0542138.1"/>
    </source>
</evidence>
<name>A0A9P8I7A4_9PEZI</name>
<accession>A0A9P8I7A4</accession>
<gene>
    <name evidence="1" type="ORF">FGG08_003438</name>
</gene>
<comment type="caution">
    <text evidence="1">The sequence shown here is derived from an EMBL/GenBank/DDBJ whole genome shotgun (WGS) entry which is preliminary data.</text>
</comment>
<protein>
    <submittedName>
        <fullName evidence="1">Uncharacterized protein</fullName>
    </submittedName>
</protein>
<reference evidence="1" key="1">
    <citation type="submission" date="2021-03" db="EMBL/GenBank/DDBJ databases">
        <title>Comparative genomics and phylogenomic investigation of the class Geoglossomycetes provide insights into ecological specialization and systematics.</title>
        <authorList>
            <person name="Melie T."/>
            <person name="Pirro S."/>
            <person name="Miller A.N."/>
            <person name="Quandt A."/>
        </authorList>
    </citation>
    <scope>NUCLEOTIDE SEQUENCE</scope>
    <source>
        <strain evidence="1">GBOQ0MN5Z8</strain>
    </source>
</reference>
<dbReference type="AlphaFoldDB" id="A0A9P8I7A4"/>
<dbReference type="EMBL" id="JAGHQL010000060">
    <property type="protein sequence ID" value="KAH0542138.1"/>
    <property type="molecule type" value="Genomic_DNA"/>
</dbReference>
<sequence length="215" mass="24067">MSVKSVYSYVVILPNPEWAGQSGQVNPVPTNISFNLLVDNNILTLSSSTISRSTDIRGLLYVPDLDRIDPCVNASSLYIPSNATRQTNLPQEDYRLIAIAPWISADCTLAYLSAARQDPIRAFIFYPLDNGTGPLPPANDQMWGLHDGGQWRSHNKYPVYAVTSQVGNTLMTHLSRYSGNMTDVENGHYLTEIYDIRDYARIYTDIRTGKLSFNI</sequence>
<organism evidence="1 2">
    <name type="scientific">Glutinoglossum americanum</name>
    <dbReference type="NCBI Taxonomy" id="1670608"/>
    <lineage>
        <taxon>Eukaryota</taxon>
        <taxon>Fungi</taxon>
        <taxon>Dikarya</taxon>
        <taxon>Ascomycota</taxon>
        <taxon>Pezizomycotina</taxon>
        <taxon>Geoglossomycetes</taxon>
        <taxon>Geoglossales</taxon>
        <taxon>Geoglossaceae</taxon>
        <taxon>Glutinoglossum</taxon>
    </lineage>
</organism>
<evidence type="ECO:0000313" key="2">
    <source>
        <dbReference type="Proteomes" id="UP000698800"/>
    </source>
</evidence>